<sequence>MSEYLKAVRARAACFMEMREGGVIVNGWREVKIIKRQFVLSRQENVGRKEKMVVICLKPKEYCYG</sequence>
<reference evidence="1 2" key="1">
    <citation type="submission" date="2021-03" db="EMBL/GenBank/DDBJ databases">
        <title>Antimicrobial resistance genes in bacteria isolated from Japanese honey, and their potential for conferring macrolide and lincosamide resistance in the American foulbrood pathogen Paenibacillus larvae.</title>
        <authorList>
            <person name="Okamoto M."/>
            <person name="Kumagai M."/>
            <person name="Kanamori H."/>
            <person name="Takamatsu D."/>
        </authorList>
    </citation>
    <scope>NUCLEOTIDE SEQUENCE [LARGE SCALE GENOMIC DNA]</scope>
    <source>
        <strain evidence="1 2">J42TS3</strain>
    </source>
</reference>
<name>A0ABQ4M5L8_9BACL</name>
<protein>
    <recommendedName>
        <fullName evidence="3">RNA-binding S4 domain-containing protein</fullName>
    </recommendedName>
</protein>
<dbReference type="EMBL" id="BOSL01000001">
    <property type="protein sequence ID" value="GIP51301.1"/>
    <property type="molecule type" value="Genomic_DNA"/>
</dbReference>
<keyword evidence="2" id="KW-1185">Reference proteome</keyword>
<proteinExistence type="predicted"/>
<comment type="caution">
    <text evidence="1">The sequence shown here is derived from an EMBL/GenBank/DDBJ whole genome shotgun (WGS) entry which is preliminary data.</text>
</comment>
<evidence type="ECO:0000313" key="1">
    <source>
        <dbReference type="EMBL" id="GIP51301.1"/>
    </source>
</evidence>
<accession>A0ABQ4M5L8</accession>
<evidence type="ECO:0008006" key="3">
    <source>
        <dbReference type="Google" id="ProtNLM"/>
    </source>
</evidence>
<dbReference type="Proteomes" id="UP000679992">
    <property type="component" value="Unassembled WGS sequence"/>
</dbReference>
<gene>
    <name evidence="1" type="ORF">J42TS3_03360</name>
</gene>
<evidence type="ECO:0000313" key="2">
    <source>
        <dbReference type="Proteomes" id="UP000679992"/>
    </source>
</evidence>
<organism evidence="1 2">
    <name type="scientific">Paenibacillus vini</name>
    <dbReference type="NCBI Taxonomy" id="1476024"/>
    <lineage>
        <taxon>Bacteria</taxon>
        <taxon>Bacillati</taxon>
        <taxon>Bacillota</taxon>
        <taxon>Bacilli</taxon>
        <taxon>Bacillales</taxon>
        <taxon>Paenibacillaceae</taxon>
        <taxon>Paenibacillus</taxon>
    </lineage>
</organism>